<proteinExistence type="predicted"/>
<dbReference type="EMBL" id="RMBX01000001">
    <property type="protein sequence ID" value="RPD43093.1"/>
    <property type="molecule type" value="Genomic_DNA"/>
</dbReference>
<gene>
    <name evidence="1" type="ORF">EG028_02020</name>
</gene>
<reference evidence="2" key="1">
    <citation type="submission" date="2018-11" db="EMBL/GenBank/DDBJ databases">
        <title>Chitinophaga lutea sp.nov., isolate from arsenic contaminated soil.</title>
        <authorList>
            <person name="Zong Y."/>
        </authorList>
    </citation>
    <scope>NUCLEOTIDE SEQUENCE [LARGE SCALE GENOMIC DNA]</scope>
    <source>
        <strain evidence="2">YLT18</strain>
    </source>
</reference>
<evidence type="ECO:0000313" key="2">
    <source>
        <dbReference type="Proteomes" id="UP000279089"/>
    </source>
</evidence>
<dbReference type="RefSeq" id="WP_120514364.1">
    <property type="nucleotide sequence ID" value="NZ_QXZY01000001.1"/>
</dbReference>
<sequence>MKFTYMLAISILGVAVSKCGSPATKEAPMTGFFVDTMDDEKSLMVRTVTISQAGTEGTGGYSVKIHSVERFKDTEDNVDKVTDRAWIGYYNATTSAIHADNQLDVLLVPDSGYIRINQVAFYPVR</sequence>
<dbReference type="AlphaFoldDB" id="A0A3N4N631"/>
<comment type="caution">
    <text evidence="1">The sequence shown here is derived from an EMBL/GenBank/DDBJ whole genome shotgun (WGS) entry which is preliminary data.</text>
</comment>
<keyword evidence="2" id="KW-1185">Reference proteome</keyword>
<accession>A0A3N4N631</accession>
<organism evidence="1 2">
    <name type="scientific">Chitinophaga barathri</name>
    <dbReference type="NCBI Taxonomy" id="1647451"/>
    <lineage>
        <taxon>Bacteria</taxon>
        <taxon>Pseudomonadati</taxon>
        <taxon>Bacteroidota</taxon>
        <taxon>Chitinophagia</taxon>
        <taxon>Chitinophagales</taxon>
        <taxon>Chitinophagaceae</taxon>
        <taxon>Chitinophaga</taxon>
    </lineage>
</organism>
<dbReference type="Proteomes" id="UP000279089">
    <property type="component" value="Unassembled WGS sequence"/>
</dbReference>
<evidence type="ECO:0000313" key="1">
    <source>
        <dbReference type="EMBL" id="RPD43093.1"/>
    </source>
</evidence>
<protein>
    <submittedName>
        <fullName evidence="1">Uncharacterized protein</fullName>
    </submittedName>
</protein>
<name>A0A3N4N631_9BACT</name>